<dbReference type="InterPro" id="IPR051692">
    <property type="entry name" value="OMP-like"/>
</dbReference>
<keyword evidence="3" id="KW-0472">Membrane</keyword>
<dbReference type="Gene3D" id="2.40.160.20">
    <property type="match status" value="1"/>
</dbReference>
<evidence type="ECO:0000256" key="5">
    <source>
        <dbReference type="ARBA" id="ARBA00038306"/>
    </source>
</evidence>
<dbReference type="AlphaFoldDB" id="A0A0A3XP99"/>
<sequence length="242" mass="24900">MLKGLAGAALAALSVTAASAADLASLAPPVASVTFNWTGCYIGGHLGGVAGDDRTINPLGATVDFNAAGFVGGGQVGCDHQFASNWVAGVEGRAAGSSLSSHHGSSVRFPAVGNLTVPSQFGLKNDFLGSVTGRLGYAYGLGWLIYARGGVAWTHEKVDDAYVSPAAGFAIDPSASVMRTGWTLGVGVEWAFAQNWSANVEYDYHDFGTKGPIQLISPVEGITVAHLKDTIHAATVGVNYHY</sequence>
<dbReference type="GO" id="GO:0009279">
    <property type="term" value="C:cell outer membrane"/>
    <property type="evidence" value="ECO:0007669"/>
    <property type="project" value="UniProtKB-SubCell"/>
</dbReference>
<dbReference type="InterPro" id="IPR011250">
    <property type="entry name" value="OMP/PagP_B-barrel"/>
</dbReference>
<evidence type="ECO:0000313" key="8">
    <source>
        <dbReference type="EMBL" id="KGT76225.1"/>
    </source>
</evidence>
<dbReference type="Proteomes" id="UP000030377">
    <property type="component" value="Unassembled WGS sequence"/>
</dbReference>
<dbReference type="PANTHER" id="PTHR34001">
    <property type="entry name" value="BLL7405 PROTEIN"/>
    <property type="match status" value="1"/>
</dbReference>
<evidence type="ECO:0000256" key="3">
    <source>
        <dbReference type="ARBA" id="ARBA00023136"/>
    </source>
</evidence>
<reference evidence="8 9" key="1">
    <citation type="submission" date="2014-09" db="EMBL/GenBank/DDBJ databases">
        <title>Draft genome of Bradyrhizobium japonicum Is-34.</title>
        <authorList>
            <person name="Tsurumaru H."/>
            <person name="Yamakawa T."/>
            <person name="Hashimoto S."/>
            <person name="Okizaki K."/>
            <person name="Kanesaki Y."/>
            <person name="Yoshikawa H."/>
            <person name="Yajima S."/>
        </authorList>
    </citation>
    <scope>NUCLEOTIDE SEQUENCE [LARGE SCALE GENOMIC DNA]</scope>
    <source>
        <strain evidence="8 9">Is-34</strain>
    </source>
</reference>
<comment type="subcellular location">
    <subcellularLocation>
        <location evidence="1">Cell outer membrane</location>
    </subcellularLocation>
</comment>
<dbReference type="InterPro" id="IPR027385">
    <property type="entry name" value="Beta-barrel_OMP"/>
</dbReference>
<evidence type="ECO:0000313" key="9">
    <source>
        <dbReference type="Proteomes" id="UP000030377"/>
    </source>
</evidence>
<dbReference type="SUPFAM" id="SSF56925">
    <property type="entry name" value="OMPA-like"/>
    <property type="match status" value="1"/>
</dbReference>
<evidence type="ECO:0000256" key="6">
    <source>
        <dbReference type="SAM" id="SignalP"/>
    </source>
</evidence>
<dbReference type="RefSeq" id="WP_041958336.1">
    <property type="nucleotide sequence ID" value="NZ_CP081350.1"/>
</dbReference>
<dbReference type="EMBL" id="JRPN01000021">
    <property type="protein sequence ID" value="KGT76225.1"/>
    <property type="molecule type" value="Genomic_DNA"/>
</dbReference>
<feature type="chain" id="PRO_5002004553" evidence="6">
    <location>
        <begin position="21"/>
        <end position="242"/>
    </location>
</feature>
<proteinExistence type="inferred from homology"/>
<keyword evidence="4" id="KW-0998">Cell outer membrane</keyword>
<feature type="domain" description="Outer membrane protein beta-barrel" evidence="7">
    <location>
        <begin position="9"/>
        <end position="241"/>
    </location>
</feature>
<protein>
    <submittedName>
        <fullName evidence="8">Membrane protein</fullName>
    </submittedName>
</protein>
<evidence type="ECO:0000259" key="7">
    <source>
        <dbReference type="Pfam" id="PF13505"/>
    </source>
</evidence>
<dbReference type="NCBIfam" id="TIGR01414">
    <property type="entry name" value="autotrans_barl"/>
    <property type="match status" value="1"/>
</dbReference>
<keyword evidence="2 6" id="KW-0732">Signal</keyword>
<organism evidence="8 9">
    <name type="scientific">Bradyrhizobium japonicum</name>
    <dbReference type="NCBI Taxonomy" id="375"/>
    <lineage>
        <taxon>Bacteria</taxon>
        <taxon>Pseudomonadati</taxon>
        <taxon>Pseudomonadota</taxon>
        <taxon>Alphaproteobacteria</taxon>
        <taxon>Hyphomicrobiales</taxon>
        <taxon>Nitrobacteraceae</taxon>
        <taxon>Bradyrhizobium</taxon>
    </lineage>
</organism>
<comment type="caution">
    <text evidence="8">The sequence shown here is derived from an EMBL/GenBank/DDBJ whole genome shotgun (WGS) entry which is preliminary data.</text>
</comment>
<evidence type="ECO:0000256" key="4">
    <source>
        <dbReference type="ARBA" id="ARBA00023237"/>
    </source>
</evidence>
<evidence type="ECO:0000256" key="1">
    <source>
        <dbReference type="ARBA" id="ARBA00004442"/>
    </source>
</evidence>
<feature type="signal peptide" evidence="6">
    <location>
        <begin position="1"/>
        <end position="20"/>
    </location>
</feature>
<evidence type="ECO:0000256" key="2">
    <source>
        <dbReference type="ARBA" id="ARBA00022729"/>
    </source>
</evidence>
<comment type="similarity">
    <text evidence="5">Belongs to the Omp25/RopB family.</text>
</comment>
<dbReference type="PANTHER" id="PTHR34001:SF3">
    <property type="entry name" value="BLL7405 PROTEIN"/>
    <property type="match status" value="1"/>
</dbReference>
<name>A0A0A3XP99_BRAJP</name>
<accession>A0A0A3XP99</accession>
<dbReference type="InterPro" id="IPR006315">
    <property type="entry name" value="OM_autotransptr_brl_dom"/>
</dbReference>
<gene>
    <name evidence="8" type="ORF">MA20_30255</name>
</gene>
<dbReference type="Pfam" id="PF13505">
    <property type="entry name" value="OMP_b-brl"/>
    <property type="match status" value="1"/>
</dbReference>